<feature type="compositionally biased region" description="Basic and acidic residues" evidence="5">
    <location>
        <begin position="43"/>
        <end position="52"/>
    </location>
</feature>
<comment type="subcellular location">
    <subcellularLocation>
        <location evidence="1">Cytoplasm</location>
    </subcellularLocation>
</comment>
<dbReference type="OrthoDB" id="1687175at2759"/>
<feature type="compositionally biased region" description="Polar residues" evidence="5">
    <location>
        <begin position="22"/>
        <end position="42"/>
    </location>
</feature>
<feature type="region of interest" description="Disordered" evidence="5">
    <location>
        <begin position="1"/>
        <end position="52"/>
    </location>
</feature>
<evidence type="ECO:0000313" key="7">
    <source>
        <dbReference type="Proteomes" id="UP000031737"/>
    </source>
</evidence>
<dbReference type="SUPFAM" id="SSF52047">
    <property type="entry name" value="RNI-like"/>
    <property type="match status" value="1"/>
</dbReference>
<feature type="region of interest" description="Disordered" evidence="5">
    <location>
        <begin position="854"/>
        <end position="1025"/>
    </location>
</feature>
<feature type="compositionally biased region" description="Basic and acidic residues" evidence="5">
    <location>
        <begin position="976"/>
        <end position="1013"/>
    </location>
</feature>
<feature type="region of interest" description="Disordered" evidence="5">
    <location>
        <begin position="77"/>
        <end position="99"/>
    </location>
</feature>
<gene>
    <name evidence="6" type="ORF">TRSC58_06094</name>
</gene>
<keyword evidence="7" id="KW-1185">Reference proteome</keyword>
<proteinExistence type="predicted"/>
<dbReference type="EMBL" id="AUPL01006094">
    <property type="protein sequence ID" value="ESL06234.1"/>
    <property type="molecule type" value="Genomic_DNA"/>
</dbReference>
<keyword evidence="3" id="KW-0433">Leucine-rich repeat</keyword>
<feature type="compositionally biased region" description="Polar residues" evidence="5">
    <location>
        <begin position="83"/>
        <end position="96"/>
    </location>
</feature>
<dbReference type="PANTHER" id="PTHR22710:SF2">
    <property type="entry name" value="X-RAY RADIATION RESISTANCE-ASSOCIATED PROTEIN 1"/>
    <property type="match status" value="1"/>
</dbReference>
<sequence length="1056" mass="118129">MLSEAGEGEQLGVTPLPRKLQLPSSSTDSRVQGSADTAQRLQQGDEDHTEVTRTRWEAAVAGARRPLRRYKNDITWRRPPQARTRQSLPQECQDTQPPLEAPACVPSVQVQNVEFPTSFFPDTSQGSLLNRKTSLATYSLSPSDTFKDKSVKFVSAVGGGGLYDATVRPLSIKTSEDFMFRQSGRPRPCPESCVVHPQGFRILKNRSVVERSLRSYFRLPPAPSSRLVKDRLWTQRQLLAVEMKEDEEEAQFFVNAVDAPHRQSHMLLDGYLLLCASGQPEPEAVEAVTLQSFHLVGVIEDDLTHFQSLRFLDLSENALLLEHLLTLTGLEMLHLPYNKISSLAGIARVVMEQQTQPTNGSNVYVKRGGGVGVVNSATHDSKSIRNAAAYYAQEKTTTTPHPDGDLRWRTPVGTNLNSGGKTVDAAEVPGYYSPHQKTLGRPHQALECSLHDVLLPNLRALNLSFNKIPPADILHLSYFPFLEKLDLSGNDLRVLPEDLAVLTSVTHFALERNHFRDGNIIFAALSTMPALIEVNLNHNELRHVPPLSVKNGRGLCFPSIEVIGLGHNHFAGVRDVAALTELVRTLQRVMLAGNPIARKCKERSAAHSIFVQAVMNLYWEQAAARRTDNDGVGPSHHFDTDMPLEDVSQFQTSHQTEHGAVDEEEAAQSEYHQWSSLVESWQPPQVKSESKRSSPCITKLYESGDNDDCSDRHRLYTLNATHSSAIPEENSTINNLFWYGDAEPPSGRGTRTKESDHTLPELPTPSLLRFVELVFDDTVIKKQKPGYFYSKWRQLAMEGETQRHMMTDMGQLSSLVHPKTGLVTVPNYVEFMDIYRLLEDPPLPHRGFERRNYAAARERKRKQRDNIVVPQATADDAGEDEEAKKSNEEKEEAVATTPVDQQSTGTDEEYDAEESESEGSEAARDVVFMTGVGLEERRASHQKKLGKTTSRQAPAQEAPVEDYSASVNEGVAPCPDIREDAQTRDVKREKDNEKRRRPQRCRERSPQNGKESRFTPGVAEPPSTNVRILMNELRRMLRRPLPSLPPVSTSQGACRM</sequence>
<reference evidence="6 7" key="1">
    <citation type="submission" date="2013-07" db="EMBL/GenBank/DDBJ databases">
        <authorList>
            <person name="Stoco P.H."/>
            <person name="Wagner G."/>
            <person name="Gerber A."/>
            <person name="Zaha A."/>
            <person name="Thompson C."/>
            <person name="Bartholomeu D.C."/>
            <person name="Luckemeyer D.D."/>
            <person name="Bahia D."/>
            <person name="Loreto E."/>
            <person name="Prestes E.B."/>
            <person name="Lima F.M."/>
            <person name="Rodrigues-Luiz G."/>
            <person name="Vallejo G.A."/>
            <person name="Filho J.F."/>
            <person name="Monteiro K.M."/>
            <person name="Tyler K.M."/>
            <person name="de Almeida L.G."/>
            <person name="Ortiz M.F."/>
            <person name="Siervo M.A."/>
            <person name="de Moraes M.H."/>
            <person name="Cunha O.L."/>
            <person name="Mendonca-Neto R."/>
            <person name="Silva R."/>
            <person name="Teixeira S.M."/>
            <person name="Murta S.M."/>
            <person name="Sincero T.C."/>
            <person name="Mendes T.A."/>
            <person name="Urmenyi T.P."/>
            <person name="Silva V.G."/>
            <person name="da Rocha W.D."/>
            <person name="Andersson B."/>
            <person name="Romanha A.J."/>
            <person name="Steindel M."/>
            <person name="de Vasconcelos A.T."/>
            <person name="Grisard E.C."/>
        </authorList>
    </citation>
    <scope>NUCLEOTIDE SEQUENCE [LARGE SCALE GENOMIC DNA]</scope>
    <source>
        <strain evidence="6 7">SC58</strain>
    </source>
</reference>
<keyword evidence="4" id="KW-0677">Repeat</keyword>
<dbReference type="Pfam" id="PF00560">
    <property type="entry name" value="LRR_1"/>
    <property type="match status" value="1"/>
</dbReference>
<dbReference type="GO" id="GO:0005737">
    <property type="term" value="C:cytoplasm"/>
    <property type="evidence" value="ECO:0007669"/>
    <property type="project" value="UniProtKB-SubCell"/>
</dbReference>
<dbReference type="GO" id="GO:0005634">
    <property type="term" value="C:nucleus"/>
    <property type="evidence" value="ECO:0007669"/>
    <property type="project" value="TreeGrafter"/>
</dbReference>
<protein>
    <recommendedName>
        <fullName evidence="8">Leucine-rich repeat protein (LRRP)</fullName>
    </recommendedName>
</protein>
<dbReference type="InterPro" id="IPR032675">
    <property type="entry name" value="LRR_dom_sf"/>
</dbReference>
<accession>A0A061IUC4</accession>
<organism evidence="6 7">
    <name type="scientific">Trypanosoma rangeli SC58</name>
    <dbReference type="NCBI Taxonomy" id="429131"/>
    <lineage>
        <taxon>Eukaryota</taxon>
        <taxon>Discoba</taxon>
        <taxon>Euglenozoa</taxon>
        <taxon>Kinetoplastea</taxon>
        <taxon>Metakinetoplastina</taxon>
        <taxon>Trypanosomatida</taxon>
        <taxon>Trypanosomatidae</taxon>
        <taxon>Trypanosoma</taxon>
        <taxon>Herpetosoma</taxon>
    </lineage>
</organism>
<evidence type="ECO:0000256" key="5">
    <source>
        <dbReference type="SAM" id="MobiDB-lite"/>
    </source>
</evidence>
<evidence type="ECO:0000256" key="1">
    <source>
        <dbReference type="ARBA" id="ARBA00004496"/>
    </source>
</evidence>
<dbReference type="PROSITE" id="PS51450">
    <property type="entry name" value="LRR"/>
    <property type="match status" value="1"/>
</dbReference>
<dbReference type="InterPro" id="IPR003591">
    <property type="entry name" value="Leu-rich_rpt_typical-subtyp"/>
</dbReference>
<dbReference type="Proteomes" id="UP000031737">
    <property type="component" value="Unassembled WGS sequence"/>
</dbReference>
<keyword evidence="2" id="KW-0963">Cytoplasm</keyword>
<feature type="region of interest" description="Disordered" evidence="5">
    <location>
        <begin position="649"/>
        <end position="674"/>
    </location>
</feature>
<name>A0A061IUC4_TRYRA</name>
<evidence type="ECO:0000256" key="4">
    <source>
        <dbReference type="ARBA" id="ARBA00022737"/>
    </source>
</evidence>
<evidence type="ECO:0008006" key="8">
    <source>
        <dbReference type="Google" id="ProtNLM"/>
    </source>
</evidence>
<evidence type="ECO:0000256" key="3">
    <source>
        <dbReference type="ARBA" id="ARBA00022614"/>
    </source>
</evidence>
<feature type="compositionally biased region" description="Acidic residues" evidence="5">
    <location>
        <begin position="906"/>
        <end position="919"/>
    </location>
</feature>
<evidence type="ECO:0000256" key="2">
    <source>
        <dbReference type="ARBA" id="ARBA00022490"/>
    </source>
</evidence>
<dbReference type="InterPro" id="IPR001611">
    <property type="entry name" value="Leu-rich_rpt"/>
</dbReference>
<dbReference type="AlphaFoldDB" id="A0A061IUC4"/>
<evidence type="ECO:0000313" key="6">
    <source>
        <dbReference type="EMBL" id="ESL06234.1"/>
    </source>
</evidence>
<dbReference type="PANTHER" id="PTHR22710">
    <property type="entry name" value="X-RAY RADIATION RESISTANCE ASSOCIATED PROTEIN 1 XRRA1"/>
    <property type="match status" value="1"/>
</dbReference>
<dbReference type="Gene3D" id="3.80.10.10">
    <property type="entry name" value="Ribonuclease Inhibitor"/>
    <property type="match status" value="2"/>
</dbReference>
<dbReference type="SMART" id="SM00369">
    <property type="entry name" value="LRR_TYP"/>
    <property type="match status" value="4"/>
</dbReference>
<dbReference type="VEuPathDB" id="TriTrypDB:TRSC58_06094"/>
<comment type="caution">
    <text evidence="6">The sequence shown here is derived from an EMBL/GenBank/DDBJ whole genome shotgun (WGS) entry which is preliminary data.</text>
</comment>